<protein>
    <submittedName>
        <fullName evidence="1">Uncharacterized protein</fullName>
    </submittedName>
</protein>
<keyword evidence="2" id="KW-1185">Reference proteome</keyword>
<dbReference type="EMBL" id="JAEHOD010000001">
    <property type="protein sequence ID" value="KAG2455029.1"/>
    <property type="molecule type" value="Genomic_DNA"/>
</dbReference>
<sequence length="97" mass="10943">MSMAPATSAASKAVYAPSEYFKYGEGASKHFGFAKHVAIAMTVGLGLSFAWKTWHWNEKRYIAQYYADMARREAREDAARKAALADKYKQLEEELLS</sequence>
<comment type="caution">
    <text evidence="1">The sequence shown here is derived from an EMBL/GenBank/DDBJ whole genome shotgun (WGS) entry which is preliminary data.</text>
</comment>
<dbReference type="AlphaFoldDB" id="A0A835WX20"/>
<accession>A0A835WX20</accession>
<evidence type="ECO:0000313" key="1">
    <source>
        <dbReference type="EMBL" id="KAG2455029.1"/>
    </source>
</evidence>
<dbReference type="Proteomes" id="UP000613740">
    <property type="component" value="Unassembled WGS sequence"/>
</dbReference>
<dbReference type="OrthoDB" id="506921at2759"/>
<gene>
    <name evidence="1" type="ORF">HYH02_000854</name>
</gene>
<evidence type="ECO:0000313" key="2">
    <source>
        <dbReference type="Proteomes" id="UP000613740"/>
    </source>
</evidence>
<proteinExistence type="predicted"/>
<reference evidence="1" key="1">
    <citation type="journal article" date="2020" name="bioRxiv">
        <title>Comparative genomics of Chlamydomonas.</title>
        <authorList>
            <person name="Craig R.J."/>
            <person name="Hasan A.R."/>
            <person name="Ness R.W."/>
            <person name="Keightley P.D."/>
        </authorList>
    </citation>
    <scope>NUCLEOTIDE SEQUENCE</scope>
    <source>
        <strain evidence="1">CCAP 11/173</strain>
    </source>
</reference>
<name>A0A835WX20_9CHLO</name>
<organism evidence="1 2">
    <name type="scientific">Chlamydomonas schloesseri</name>
    <dbReference type="NCBI Taxonomy" id="2026947"/>
    <lineage>
        <taxon>Eukaryota</taxon>
        <taxon>Viridiplantae</taxon>
        <taxon>Chlorophyta</taxon>
        <taxon>core chlorophytes</taxon>
        <taxon>Chlorophyceae</taxon>
        <taxon>CS clade</taxon>
        <taxon>Chlamydomonadales</taxon>
        <taxon>Chlamydomonadaceae</taxon>
        <taxon>Chlamydomonas</taxon>
    </lineage>
</organism>